<accession>A0A392M515</accession>
<sequence>MASTPIGGLQCPFREFHCCSDGREGGKGVSHLVPHLKALHLCSEERRSMLWEAIEGDLGLFMAVGESLKGLKQWLCGRCMHIHALSRACHHSDGLVRVTLESEEVRSHIIGILKPYIKDSDFLGAKDGLVLDARLLEKVLQAPVFTVKSIPHSCRLAFSHALKEALYKVVAQPSSVGAWVQLLLLPQCTL</sequence>
<comment type="caution">
    <text evidence="1">The sequence shown here is derived from an EMBL/GenBank/DDBJ whole genome shotgun (WGS) entry which is preliminary data.</text>
</comment>
<dbReference type="EMBL" id="LXQA010003677">
    <property type="protein sequence ID" value="MCH82425.1"/>
    <property type="molecule type" value="Genomic_DNA"/>
</dbReference>
<proteinExistence type="predicted"/>
<protein>
    <submittedName>
        <fullName evidence="1">Uncharacterized protein</fullName>
    </submittedName>
</protein>
<reference evidence="1 2" key="1">
    <citation type="journal article" date="2018" name="Front. Plant Sci.">
        <title>Red Clover (Trifolium pratense) and Zigzag Clover (T. medium) - A Picture of Genomic Similarities and Differences.</title>
        <authorList>
            <person name="Dluhosova J."/>
            <person name="Istvanek J."/>
            <person name="Nedelnik J."/>
            <person name="Repkova J."/>
        </authorList>
    </citation>
    <scope>NUCLEOTIDE SEQUENCE [LARGE SCALE GENOMIC DNA]</scope>
    <source>
        <strain evidence="2">cv. 10/8</strain>
        <tissue evidence="1">Leaf</tissue>
    </source>
</reference>
<dbReference type="AlphaFoldDB" id="A0A392M515"/>
<evidence type="ECO:0000313" key="2">
    <source>
        <dbReference type="Proteomes" id="UP000265520"/>
    </source>
</evidence>
<gene>
    <name evidence="1" type="ORF">A2U01_0003231</name>
</gene>
<name>A0A392M515_9FABA</name>
<organism evidence="1 2">
    <name type="scientific">Trifolium medium</name>
    <dbReference type="NCBI Taxonomy" id="97028"/>
    <lineage>
        <taxon>Eukaryota</taxon>
        <taxon>Viridiplantae</taxon>
        <taxon>Streptophyta</taxon>
        <taxon>Embryophyta</taxon>
        <taxon>Tracheophyta</taxon>
        <taxon>Spermatophyta</taxon>
        <taxon>Magnoliopsida</taxon>
        <taxon>eudicotyledons</taxon>
        <taxon>Gunneridae</taxon>
        <taxon>Pentapetalae</taxon>
        <taxon>rosids</taxon>
        <taxon>fabids</taxon>
        <taxon>Fabales</taxon>
        <taxon>Fabaceae</taxon>
        <taxon>Papilionoideae</taxon>
        <taxon>50 kb inversion clade</taxon>
        <taxon>NPAAA clade</taxon>
        <taxon>Hologalegina</taxon>
        <taxon>IRL clade</taxon>
        <taxon>Trifolieae</taxon>
        <taxon>Trifolium</taxon>
    </lineage>
</organism>
<evidence type="ECO:0000313" key="1">
    <source>
        <dbReference type="EMBL" id="MCH82425.1"/>
    </source>
</evidence>
<dbReference type="Proteomes" id="UP000265520">
    <property type="component" value="Unassembled WGS sequence"/>
</dbReference>
<keyword evidence="2" id="KW-1185">Reference proteome</keyword>